<protein>
    <recommendedName>
        <fullName evidence="3">Nucleotide-diphospho-sugar transferase domain-containing protein</fullName>
    </recommendedName>
</protein>
<gene>
    <name evidence="1" type="ORF">PM3016_4585</name>
</gene>
<proteinExistence type="predicted"/>
<sequence>MSKRAARRPGGGPAIDVLIPAIEKDLHTLPYVIDSIRAFVRHPIGRIYVVSPDSRRIRALCAKKNCTFVLETRLLPLTKSRIRYRSRTWDRSGWLYQQLLKLSGDRVCRRSFLVVDADTVFIRPHRFRIGGRPVFYCRNWSQPEYFRTYRKLMGRRKTAPRSFVTHYMLFERSKLRSLKKTMEKRHGRPWYKAILKSIDRRKQFGFSEFETYGNYVYAHRSKSCILRSARNKALSSHPSRLTGTRVRRLSKAYRTVSFHQRSVYKRGVKARRR</sequence>
<dbReference type="STRING" id="1116391.PM3016_4585"/>
<dbReference type="EMBL" id="CP003235">
    <property type="protein sequence ID" value="AFC31333.1"/>
    <property type="molecule type" value="Genomic_DNA"/>
</dbReference>
<dbReference type="KEGG" id="pmq:PM3016_4585"/>
<name>H6NDJ3_9BACL</name>
<evidence type="ECO:0000313" key="2">
    <source>
        <dbReference type="Proteomes" id="UP000007523"/>
    </source>
</evidence>
<dbReference type="RefSeq" id="WP_014371064.1">
    <property type="nucleotide sequence ID" value="NC_016935.1"/>
</dbReference>
<accession>H6NDJ3</accession>
<dbReference type="AlphaFoldDB" id="H6NDJ3"/>
<dbReference type="Pfam" id="PF20102">
    <property type="entry name" value="DUF6492"/>
    <property type="match status" value="1"/>
</dbReference>
<organism evidence="1 2">
    <name type="scientific">Paenibacillus mucilaginosus 3016</name>
    <dbReference type="NCBI Taxonomy" id="1116391"/>
    <lineage>
        <taxon>Bacteria</taxon>
        <taxon>Bacillati</taxon>
        <taxon>Bacillota</taxon>
        <taxon>Bacilli</taxon>
        <taxon>Bacillales</taxon>
        <taxon>Paenibacillaceae</taxon>
        <taxon>Paenibacillus</taxon>
    </lineage>
</organism>
<keyword evidence="2" id="KW-1185">Reference proteome</keyword>
<dbReference type="HOGENOM" id="CLU_958516_0_0_9"/>
<dbReference type="Proteomes" id="UP000007523">
    <property type="component" value="Chromosome"/>
</dbReference>
<evidence type="ECO:0000313" key="1">
    <source>
        <dbReference type="EMBL" id="AFC31333.1"/>
    </source>
</evidence>
<reference evidence="1 2" key="1">
    <citation type="journal article" date="2012" name="J. Bacteriol.">
        <title>Complete Genome Sequence of Paenibacillus mucilaginosus 3016, a Bacterium Functional as Microbial Fertilizer.</title>
        <authorList>
            <person name="Ma M."/>
            <person name="Wang Z."/>
            <person name="Li L."/>
            <person name="Jiang X."/>
            <person name="Guan D."/>
            <person name="Cao F."/>
            <person name="Chen H."/>
            <person name="Wang X."/>
            <person name="Shen D."/>
            <person name="Du B."/>
            <person name="Li J."/>
        </authorList>
    </citation>
    <scope>NUCLEOTIDE SEQUENCE [LARGE SCALE GENOMIC DNA]</scope>
    <source>
        <strain evidence="1 2">3016</strain>
    </source>
</reference>
<dbReference type="InterPro" id="IPR045499">
    <property type="entry name" value="DUF6492"/>
</dbReference>
<evidence type="ECO:0008006" key="3">
    <source>
        <dbReference type="Google" id="ProtNLM"/>
    </source>
</evidence>